<keyword evidence="1" id="KW-0560">Oxidoreductase</keyword>
<evidence type="ECO:0000256" key="1">
    <source>
        <dbReference type="ARBA" id="ARBA00023002"/>
    </source>
</evidence>
<dbReference type="OrthoDB" id="542013at2759"/>
<dbReference type="Proteomes" id="UP000309340">
    <property type="component" value="Unassembled WGS sequence"/>
</dbReference>
<dbReference type="SUPFAM" id="SSF51735">
    <property type="entry name" value="NAD(P)-binding Rossmann-fold domains"/>
    <property type="match status" value="1"/>
</dbReference>
<organism evidence="2 3">
    <name type="scientific">Friedmanniomyces simplex</name>
    <dbReference type="NCBI Taxonomy" id="329884"/>
    <lineage>
        <taxon>Eukaryota</taxon>
        <taxon>Fungi</taxon>
        <taxon>Dikarya</taxon>
        <taxon>Ascomycota</taxon>
        <taxon>Pezizomycotina</taxon>
        <taxon>Dothideomycetes</taxon>
        <taxon>Dothideomycetidae</taxon>
        <taxon>Mycosphaerellales</taxon>
        <taxon>Teratosphaeriaceae</taxon>
        <taxon>Friedmanniomyces</taxon>
    </lineage>
</organism>
<accession>A0A4V5NFH8</accession>
<proteinExistence type="predicted"/>
<dbReference type="STRING" id="329884.A0A4V5NFH8"/>
<sequence>MTSMTLPDQLRWTATFLRSQLVTAIPTPTADFSDQTVIVTGSNTGLGLEAARHLARLGAGKIILAVRTLAKGEAAAQDILRSCHGNADVRNGAPAIEVWQLDMIDTHSIRSFAERAGKLERLDAAVKLTTAHFPLHAHFLAPLSPPPPSVALSSSSLPFGNPTTTSALHVLNAKTLMPLRRPSGPIAPVNGVAGSHIASPVSLR</sequence>
<evidence type="ECO:0000313" key="2">
    <source>
        <dbReference type="EMBL" id="TKA61959.1"/>
    </source>
</evidence>
<dbReference type="EMBL" id="NAJQ01001147">
    <property type="protein sequence ID" value="TKA61959.1"/>
    <property type="molecule type" value="Genomic_DNA"/>
</dbReference>
<name>A0A4V5NFH8_9PEZI</name>
<dbReference type="GO" id="GO:0016491">
    <property type="term" value="F:oxidoreductase activity"/>
    <property type="evidence" value="ECO:0007669"/>
    <property type="project" value="UniProtKB-KW"/>
</dbReference>
<gene>
    <name evidence="2" type="ORF">B0A55_11837</name>
</gene>
<evidence type="ECO:0008006" key="4">
    <source>
        <dbReference type="Google" id="ProtNLM"/>
    </source>
</evidence>
<comment type="caution">
    <text evidence="2">The sequence shown here is derived from an EMBL/GenBank/DDBJ whole genome shotgun (WGS) entry which is preliminary data.</text>
</comment>
<dbReference type="InterPro" id="IPR002347">
    <property type="entry name" value="SDR_fam"/>
</dbReference>
<evidence type="ECO:0000313" key="3">
    <source>
        <dbReference type="Proteomes" id="UP000309340"/>
    </source>
</evidence>
<dbReference type="AlphaFoldDB" id="A0A4V5NFH8"/>
<dbReference type="PANTHER" id="PTHR43157">
    <property type="entry name" value="PHOSPHATIDYLINOSITOL-GLYCAN BIOSYNTHESIS CLASS F PROTEIN-RELATED"/>
    <property type="match status" value="1"/>
</dbReference>
<dbReference type="PANTHER" id="PTHR43157:SF31">
    <property type="entry name" value="PHOSPHATIDYLINOSITOL-GLYCAN BIOSYNTHESIS CLASS F PROTEIN"/>
    <property type="match status" value="1"/>
</dbReference>
<dbReference type="Gene3D" id="3.40.50.720">
    <property type="entry name" value="NAD(P)-binding Rossmann-like Domain"/>
    <property type="match status" value="1"/>
</dbReference>
<dbReference type="Pfam" id="PF00106">
    <property type="entry name" value="adh_short"/>
    <property type="match status" value="1"/>
</dbReference>
<dbReference type="InterPro" id="IPR036291">
    <property type="entry name" value="NAD(P)-bd_dom_sf"/>
</dbReference>
<reference evidence="2 3" key="1">
    <citation type="submission" date="2017-03" db="EMBL/GenBank/DDBJ databases">
        <title>Genomes of endolithic fungi from Antarctica.</title>
        <authorList>
            <person name="Coleine C."/>
            <person name="Masonjones S."/>
            <person name="Stajich J.E."/>
        </authorList>
    </citation>
    <scope>NUCLEOTIDE SEQUENCE [LARGE SCALE GENOMIC DNA]</scope>
    <source>
        <strain evidence="2 3">CCFEE 5184</strain>
    </source>
</reference>
<protein>
    <recommendedName>
        <fullName evidence="4">Ketoreductase (KR) domain-containing protein</fullName>
    </recommendedName>
</protein>
<keyword evidence="3" id="KW-1185">Reference proteome</keyword>